<dbReference type="RefSeq" id="WP_176271874.1">
    <property type="nucleotide sequence ID" value="NZ_JABWTA010000001.1"/>
</dbReference>
<reference evidence="2 3" key="1">
    <citation type="submission" date="2020-06" db="EMBL/GenBank/DDBJ databases">
        <title>Altererythrobacter lutimaris sp. nov., a marine bacterium isolated from a tidal flat.</title>
        <authorList>
            <person name="Kim D."/>
            <person name="Yoo Y."/>
            <person name="Kim J.-J."/>
        </authorList>
    </citation>
    <scope>NUCLEOTIDE SEQUENCE [LARGE SCALE GENOMIC DNA]</scope>
    <source>
        <strain evidence="2 3">JGD-16</strain>
    </source>
</reference>
<evidence type="ECO:0000313" key="2">
    <source>
        <dbReference type="EMBL" id="NVE93510.1"/>
    </source>
</evidence>
<protein>
    <submittedName>
        <fullName evidence="2">DUF1499 domain-containing protein</fullName>
    </submittedName>
</protein>
<dbReference type="Pfam" id="PF07386">
    <property type="entry name" value="DUF1499"/>
    <property type="match status" value="1"/>
</dbReference>
<keyword evidence="1" id="KW-0812">Transmembrane</keyword>
<organism evidence="2 3">
    <name type="scientific">Altererythrobacter lutimaris</name>
    <dbReference type="NCBI Taxonomy" id="2743979"/>
    <lineage>
        <taxon>Bacteria</taxon>
        <taxon>Pseudomonadati</taxon>
        <taxon>Pseudomonadota</taxon>
        <taxon>Alphaproteobacteria</taxon>
        <taxon>Sphingomonadales</taxon>
        <taxon>Erythrobacteraceae</taxon>
        <taxon>Altererythrobacter</taxon>
    </lineage>
</organism>
<name>A0A850H7J6_9SPHN</name>
<comment type="caution">
    <text evidence="2">The sequence shown here is derived from an EMBL/GenBank/DDBJ whole genome shotgun (WGS) entry which is preliminary data.</text>
</comment>
<dbReference type="InterPro" id="IPR010865">
    <property type="entry name" value="DUF1499"/>
</dbReference>
<feature type="transmembrane region" description="Helical" evidence="1">
    <location>
        <begin position="46"/>
        <end position="70"/>
    </location>
</feature>
<proteinExistence type="predicted"/>
<dbReference type="Proteomes" id="UP000546031">
    <property type="component" value="Unassembled WGS sequence"/>
</dbReference>
<sequence length="266" mass="28738">MTKTATPWHARLALILALLLPLYFAASALGTKFGIWSWQFGLGTMLFQWAPFVIGAVALVAIISLIVCLVKPPRDGWGKALLALVVPAVIVGAVMNIQSKAADIPAIHDVTTSPDNPPQFSDGWIQRRANAGDTNPLLDYAEPLSQSEMYQGERFGELGPKTLAEINAESYGDLAPLPIGNSTPAQAQEAVLAAMRSMGATETDTVGSMVFGTFTTFWYGFEDDVVARIEDGQIDFRSVSRVGISDLGKNAERIRELRAATEARLR</sequence>
<accession>A0A850H7J6</accession>
<gene>
    <name evidence="2" type="ORF">HUO12_01210</name>
</gene>
<evidence type="ECO:0000313" key="3">
    <source>
        <dbReference type="Proteomes" id="UP000546031"/>
    </source>
</evidence>
<feature type="transmembrane region" description="Helical" evidence="1">
    <location>
        <begin position="77"/>
        <end position="97"/>
    </location>
</feature>
<keyword evidence="1" id="KW-0472">Membrane</keyword>
<keyword evidence="1" id="KW-1133">Transmembrane helix</keyword>
<evidence type="ECO:0000256" key="1">
    <source>
        <dbReference type="SAM" id="Phobius"/>
    </source>
</evidence>
<dbReference type="EMBL" id="JABWTA010000001">
    <property type="protein sequence ID" value="NVE93510.1"/>
    <property type="molecule type" value="Genomic_DNA"/>
</dbReference>
<dbReference type="AlphaFoldDB" id="A0A850H7J6"/>
<keyword evidence="3" id="KW-1185">Reference proteome</keyword>